<dbReference type="Pfam" id="PF13478">
    <property type="entry name" value="XdhC_C"/>
    <property type="match status" value="1"/>
</dbReference>
<evidence type="ECO:0000313" key="4">
    <source>
        <dbReference type="Proteomes" id="UP001596495"/>
    </source>
</evidence>
<dbReference type="Pfam" id="PF02625">
    <property type="entry name" value="XdhC_CoxI"/>
    <property type="match status" value="1"/>
</dbReference>
<keyword evidence="4" id="KW-1185">Reference proteome</keyword>
<dbReference type="InterPro" id="IPR014308">
    <property type="entry name" value="Xanthine_DH_XdhC"/>
</dbReference>
<evidence type="ECO:0000259" key="1">
    <source>
        <dbReference type="Pfam" id="PF02625"/>
    </source>
</evidence>
<dbReference type="InterPro" id="IPR003777">
    <property type="entry name" value="XdhC_CoxI"/>
</dbReference>
<dbReference type="Gene3D" id="3.40.50.720">
    <property type="entry name" value="NAD(P)-binding Rossmann-like Domain"/>
    <property type="match status" value="1"/>
</dbReference>
<organism evidence="3 4">
    <name type="scientific">Hydrogenophaga bisanensis</name>
    <dbReference type="NCBI Taxonomy" id="439611"/>
    <lineage>
        <taxon>Bacteria</taxon>
        <taxon>Pseudomonadati</taxon>
        <taxon>Pseudomonadota</taxon>
        <taxon>Betaproteobacteria</taxon>
        <taxon>Burkholderiales</taxon>
        <taxon>Comamonadaceae</taxon>
        <taxon>Hydrogenophaga</taxon>
    </lineage>
</organism>
<proteinExistence type="predicted"/>
<sequence length="286" mass="30035">MAKTPHPDLLLGHLLDTLPLDPAILVTVGRTWGSVPREAGTWMAVTDREVIGTIGGGHLEWDAIRLARETLASGASSPVVRQIALGPSLGQCCGGRVELIWEAVGAADAARLGRQLASPLQPLALFGGGHVGQALVQALGPLPYAVHWIDSRDGVFPPALSALVRAEHSDPVHAAVDKLDAGSHVLVMSFSHAEDLDIVAACLRRQRHRADLGFIGLIGSRTKWARFGHRLQAMGFSEQELSRVTCPIGVPGIHGKAPAVIAASVVAQLLLVDSMPGPSCGVRPEG</sequence>
<accession>A0ABW2R924</accession>
<dbReference type="InterPro" id="IPR052698">
    <property type="entry name" value="MoCofactor_Util/Proc"/>
</dbReference>
<dbReference type="Proteomes" id="UP001596495">
    <property type="component" value="Unassembled WGS sequence"/>
</dbReference>
<evidence type="ECO:0000259" key="2">
    <source>
        <dbReference type="Pfam" id="PF13478"/>
    </source>
</evidence>
<dbReference type="PANTHER" id="PTHR30388:SF6">
    <property type="entry name" value="XANTHINE DEHYDROGENASE SUBUNIT A-RELATED"/>
    <property type="match status" value="1"/>
</dbReference>
<comment type="caution">
    <text evidence="3">The sequence shown here is derived from an EMBL/GenBank/DDBJ whole genome shotgun (WGS) entry which is preliminary data.</text>
</comment>
<feature type="domain" description="XdhC- CoxI" evidence="1">
    <location>
        <begin position="22"/>
        <end position="80"/>
    </location>
</feature>
<evidence type="ECO:0000313" key="3">
    <source>
        <dbReference type="EMBL" id="MFC7434569.1"/>
    </source>
</evidence>
<dbReference type="EMBL" id="JBHTBX010000005">
    <property type="protein sequence ID" value="MFC7434569.1"/>
    <property type="molecule type" value="Genomic_DNA"/>
</dbReference>
<dbReference type="RefSeq" id="WP_382256089.1">
    <property type="nucleotide sequence ID" value="NZ_JBHTBX010000005.1"/>
</dbReference>
<dbReference type="NCBIfam" id="TIGR02964">
    <property type="entry name" value="xanthine_xdhC"/>
    <property type="match status" value="1"/>
</dbReference>
<dbReference type="InterPro" id="IPR027051">
    <property type="entry name" value="XdhC_Rossmann_dom"/>
</dbReference>
<protein>
    <submittedName>
        <fullName evidence="3">Xanthine dehydrogenase accessory protein XdhC</fullName>
    </submittedName>
</protein>
<gene>
    <name evidence="3" type="primary">xdhC</name>
    <name evidence="3" type="ORF">ACFQNJ_08605</name>
</gene>
<dbReference type="PANTHER" id="PTHR30388">
    <property type="entry name" value="ALDEHYDE OXIDOREDUCTASE MOLYBDENUM COFACTOR ASSEMBLY PROTEIN"/>
    <property type="match status" value="1"/>
</dbReference>
<name>A0ABW2R924_9BURK</name>
<reference evidence="4" key="1">
    <citation type="journal article" date="2019" name="Int. J. Syst. Evol. Microbiol.">
        <title>The Global Catalogue of Microorganisms (GCM) 10K type strain sequencing project: providing services to taxonomists for standard genome sequencing and annotation.</title>
        <authorList>
            <consortium name="The Broad Institute Genomics Platform"/>
            <consortium name="The Broad Institute Genome Sequencing Center for Infectious Disease"/>
            <person name="Wu L."/>
            <person name="Ma J."/>
        </authorList>
    </citation>
    <scope>NUCLEOTIDE SEQUENCE [LARGE SCALE GENOMIC DNA]</scope>
    <source>
        <strain evidence="4">CCUG 54518</strain>
    </source>
</reference>
<feature type="domain" description="XdhC Rossmann" evidence="2">
    <location>
        <begin position="123"/>
        <end position="269"/>
    </location>
</feature>